<keyword evidence="1" id="KW-0732">Signal</keyword>
<accession>A0A167WHN5</accession>
<protein>
    <submittedName>
        <fullName evidence="2">Uncharacterized protein</fullName>
    </submittedName>
</protein>
<organism evidence="2">
    <name type="scientific">Athelia psychrophila</name>
    <dbReference type="NCBI Taxonomy" id="1759441"/>
    <lineage>
        <taxon>Eukaryota</taxon>
        <taxon>Fungi</taxon>
        <taxon>Dikarya</taxon>
        <taxon>Basidiomycota</taxon>
        <taxon>Agaricomycotina</taxon>
        <taxon>Agaricomycetes</taxon>
        <taxon>Agaricomycetidae</taxon>
        <taxon>Atheliales</taxon>
        <taxon>Atheliaceae</taxon>
        <taxon>Athelia</taxon>
    </lineage>
</organism>
<feature type="signal peptide" evidence="1">
    <location>
        <begin position="1"/>
        <end position="26"/>
    </location>
</feature>
<reference evidence="2" key="1">
    <citation type="journal article" date="2016" name="Mol. Biol. Evol.">
        <title>Comparative Genomics of Early-Diverging Mushroom-Forming Fungi Provides Insights into the Origins of Lignocellulose Decay Capabilities.</title>
        <authorList>
            <person name="Nagy L.G."/>
            <person name="Riley R."/>
            <person name="Tritt A."/>
            <person name="Adam C."/>
            <person name="Daum C."/>
            <person name="Floudas D."/>
            <person name="Sun H."/>
            <person name="Yadav J.S."/>
            <person name="Pangilinan J."/>
            <person name="Larsson K.H."/>
            <person name="Matsuura K."/>
            <person name="Barry K."/>
            <person name="Labutti K."/>
            <person name="Kuo R."/>
            <person name="Ohm R.A."/>
            <person name="Bhattacharya S.S."/>
            <person name="Shirouzu T."/>
            <person name="Yoshinaga Y."/>
            <person name="Martin F.M."/>
            <person name="Grigoriev I.V."/>
            <person name="Hibbett D.S."/>
        </authorList>
    </citation>
    <scope>NUCLEOTIDE SEQUENCE [LARGE SCALE GENOMIC DNA]</scope>
    <source>
        <strain evidence="2">CBS 109695</strain>
    </source>
</reference>
<proteinExistence type="predicted"/>
<dbReference type="AlphaFoldDB" id="A0A167WHN5"/>
<evidence type="ECO:0000313" key="2">
    <source>
        <dbReference type="EMBL" id="KZP06111.1"/>
    </source>
</evidence>
<evidence type="ECO:0000256" key="1">
    <source>
        <dbReference type="SAM" id="SignalP"/>
    </source>
</evidence>
<gene>
    <name evidence="2" type="ORF">FIBSPDRAFT_876867</name>
</gene>
<feature type="chain" id="PRO_5007893958" evidence="1">
    <location>
        <begin position="27"/>
        <end position="52"/>
    </location>
</feature>
<dbReference type="EMBL" id="KV417804">
    <property type="protein sequence ID" value="KZP06111.1"/>
    <property type="molecule type" value="Genomic_DNA"/>
</dbReference>
<sequence length="52" mass="5712">MQLKRTGCQPTALALWQLCSVGSSVAMSSAYVQYRALTTIPRDAQKTHPDDD</sequence>
<name>A0A167WHN5_9AGAM</name>